<comment type="caution">
    <text evidence="1">The sequence shown here is derived from an EMBL/GenBank/DDBJ whole genome shotgun (WGS) entry which is preliminary data.</text>
</comment>
<accession>A0AC60QPF0</accession>
<name>A0AC60QPF0_IXOPE</name>
<dbReference type="Proteomes" id="UP000805193">
    <property type="component" value="Unassembled WGS sequence"/>
</dbReference>
<gene>
    <name evidence="1" type="ORF">HPB47_018020</name>
</gene>
<reference evidence="1 2" key="1">
    <citation type="journal article" date="2020" name="Cell">
        <title>Large-Scale Comparative Analyses of Tick Genomes Elucidate Their Genetic Diversity and Vector Capacities.</title>
        <authorList>
            <consortium name="Tick Genome and Microbiome Consortium (TIGMIC)"/>
            <person name="Jia N."/>
            <person name="Wang J."/>
            <person name="Shi W."/>
            <person name="Du L."/>
            <person name="Sun Y."/>
            <person name="Zhan W."/>
            <person name="Jiang J.F."/>
            <person name="Wang Q."/>
            <person name="Zhang B."/>
            <person name="Ji P."/>
            <person name="Bell-Sakyi L."/>
            <person name="Cui X.M."/>
            <person name="Yuan T.T."/>
            <person name="Jiang B.G."/>
            <person name="Yang W.F."/>
            <person name="Lam T.T."/>
            <person name="Chang Q.C."/>
            <person name="Ding S.J."/>
            <person name="Wang X.J."/>
            <person name="Zhu J.G."/>
            <person name="Ruan X.D."/>
            <person name="Zhao L."/>
            <person name="Wei J.T."/>
            <person name="Ye R.Z."/>
            <person name="Que T.C."/>
            <person name="Du C.H."/>
            <person name="Zhou Y.H."/>
            <person name="Cheng J.X."/>
            <person name="Dai P.F."/>
            <person name="Guo W.B."/>
            <person name="Han X.H."/>
            <person name="Huang E.J."/>
            <person name="Li L.F."/>
            <person name="Wei W."/>
            <person name="Gao Y.C."/>
            <person name="Liu J.Z."/>
            <person name="Shao H.Z."/>
            <person name="Wang X."/>
            <person name="Wang C.C."/>
            <person name="Yang T.C."/>
            <person name="Huo Q.B."/>
            <person name="Li W."/>
            <person name="Chen H.Y."/>
            <person name="Chen S.E."/>
            <person name="Zhou L.G."/>
            <person name="Ni X.B."/>
            <person name="Tian J.H."/>
            <person name="Sheng Y."/>
            <person name="Liu T."/>
            <person name="Pan Y.S."/>
            <person name="Xia L.Y."/>
            <person name="Li J."/>
            <person name="Zhao F."/>
            <person name="Cao W.C."/>
        </authorList>
    </citation>
    <scope>NUCLEOTIDE SEQUENCE [LARGE SCALE GENOMIC DNA]</scope>
    <source>
        <strain evidence="1">Iper-2018</strain>
    </source>
</reference>
<keyword evidence="2" id="KW-1185">Reference proteome</keyword>
<sequence length="349" mass="37784">MPPKDPNSAPANPEDDSDDKSRDTSEFSRALQRHTAPVEQVVAAERETTNQNFQRLFQENQRIAHESTTAMADALAAAVGCAISQNMLSGVTPAQSGTAPQPPPVAAFGGLRLQPPADTQSAFPGTTAPNTWTMGTQVEYQPSTSTDVAATAPPEPRVFAPYAAAADPGRFFVAPEAAYNPYSAYNPHSAYNPQVAGRQRVFTVADPPPPPKKKKKKKTRGDIAEAFVHVQQAARHSQHIGRREVAELQLLKCYVQLCDCRCIGLPALDKFRIFDRVRLLYHVPQSGWGAALEGYADPSASLLLGPLVPPRRPAAPRGTSAERGSSPSRTTRPNTRSRRPPKSPKKPKK</sequence>
<protein>
    <submittedName>
        <fullName evidence="1">Uncharacterized protein</fullName>
    </submittedName>
</protein>
<dbReference type="EMBL" id="JABSTQ010007030">
    <property type="protein sequence ID" value="KAG0436319.1"/>
    <property type="molecule type" value="Genomic_DNA"/>
</dbReference>
<evidence type="ECO:0000313" key="1">
    <source>
        <dbReference type="EMBL" id="KAG0436319.1"/>
    </source>
</evidence>
<organism evidence="1 2">
    <name type="scientific">Ixodes persulcatus</name>
    <name type="common">Taiga tick</name>
    <dbReference type="NCBI Taxonomy" id="34615"/>
    <lineage>
        <taxon>Eukaryota</taxon>
        <taxon>Metazoa</taxon>
        <taxon>Ecdysozoa</taxon>
        <taxon>Arthropoda</taxon>
        <taxon>Chelicerata</taxon>
        <taxon>Arachnida</taxon>
        <taxon>Acari</taxon>
        <taxon>Parasitiformes</taxon>
        <taxon>Ixodida</taxon>
        <taxon>Ixodoidea</taxon>
        <taxon>Ixodidae</taxon>
        <taxon>Ixodinae</taxon>
        <taxon>Ixodes</taxon>
    </lineage>
</organism>
<proteinExistence type="predicted"/>
<evidence type="ECO:0000313" key="2">
    <source>
        <dbReference type="Proteomes" id="UP000805193"/>
    </source>
</evidence>